<protein>
    <recommendedName>
        <fullName evidence="1">Decapping nuclease</fullName>
        <ecNumber evidence="1">3.6.1.-</ecNumber>
    </recommendedName>
</protein>
<comment type="cofactor">
    <cofactor evidence="1">
        <name>a divalent metal cation</name>
        <dbReference type="ChEBI" id="CHEBI:60240"/>
    </cofactor>
</comment>
<evidence type="ECO:0000256" key="1">
    <source>
        <dbReference type="RuleBase" id="RU367113"/>
    </source>
</evidence>
<keyword evidence="1" id="KW-0378">Hydrolase</keyword>
<proteinExistence type="inferred from homology"/>
<keyword evidence="1" id="KW-0547">Nucleotide-binding</keyword>
<dbReference type="AlphaFoldDB" id="A0AAV0TS47"/>
<keyword evidence="1" id="KW-0540">Nuclease</keyword>
<evidence type="ECO:0000313" key="2">
    <source>
        <dbReference type="EMBL" id="CAI5726608.1"/>
    </source>
</evidence>
<dbReference type="InterPro" id="IPR039039">
    <property type="entry name" value="RAI1-like_fam"/>
</dbReference>
<dbReference type="Proteomes" id="UP001162029">
    <property type="component" value="Unassembled WGS sequence"/>
</dbReference>
<dbReference type="GO" id="GO:0046872">
    <property type="term" value="F:metal ion binding"/>
    <property type="evidence" value="ECO:0007669"/>
    <property type="project" value="UniProtKB-KW"/>
</dbReference>
<dbReference type="PANTHER" id="PTHR12395">
    <property type="entry name" value="DOM-3 RELATED"/>
    <property type="match status" value="1"/>
</dbReference>
<organism evidence="2 3">
    <name type="scientific">Peronospora destructor</name>
    <dbReference type="NCBI Taxonomy" id="86335"/>
    <lineage>
        <taxon>Eukaryota</taxon>
        <taxon>Sar</taxon>
        <taxon>Stramenopiles</taxon>
        <taxon>Oomycota</taxon>
        <taxon>Peronosporomycetes</taxon>
        <taxon>Peronosporales</taxon>
        <taxon>Peronosporaceae</taxon>
        <taxon>Peronospora</taxon>
    </lineage>
</organism>
<dbReference type="PANTHER" id="PTHR12395:SF9">
    <property type="entry name" value="DECAPPING AND EXORIBONUCLEASE PROTEIN"/>
    <property type="match status" value="1"/>
</dbReference>
<sequence length="192" mass="21361">MCKKAEVGANVLDGFEAYTSKDEMDPTASLAPIGSLVAALEHCQGEDRTIKQPRFITYRNNLNKIMDMSCRTSSGGKERKVNEDEEFCSISSMMLSDKRLVIAAEIDCCGATQGSYVRFGTIISTTKAAELQVKEIPNYRRKHWSPVVCLNFTKMLLDWICAQAEEGCVHLPRQQVVENALSSEPSFLLAQN</sequence>
<comment type="caution">
    <text evidence="2">The sequence shown here is derived from an EMBL/GenBank/DDBJ whole genome shotgun (WGS) entry which is preliminary data.</text>
</comment>
<dbReference type="EC" id="3.6.1.-" evidence="1"/>
<accession>A0AAV0TS47</accession>
<keyword evidence="1" id="KW-0694">RNA-binding</keyword>
<comment type="similarity">
    <text evidence="1">Belongs to the DXO/Dom3Z family.</text>
</comment>
<comment type="subcellular location">
    <subcellularLocation>
        <location evidence="1">Nucleus</location>
    </subcellularLocation>
</comment>
<dbReference type="EMBL" id="CANTFM010000626">
    <property type="protein sequence ID" value="CAI5726608.1"/>
    <property type="molecule type" value="Genomic_DNA"/>
</dbReference>
<keyword evidence="1" id="KW-0479">Metal-binding</keyword>
<dbReference type="GO" id="GO:0000956">
    <property type="term" value="P:nuclear-transcribed mRNA catabolic process"/>
    <property type="evidence" value="ECO:0007669"/>
    <property type="project" value="TreeGrafter"/>
</dbReference>
<keyword evidence="3" id="KW-1185">Reference proteome</keyword>
<comment type="function">
    <text evidence="1">Decapping enzyme for NAD-capped RNAs: specifically hydrolyzes the nicotinamide adenine dinucleotide (NAD) cap from a subset of RNAs by removing the entire NAD moiety from the 5'-end of an NAD-capped RNA.</text>
</comment>
<dbReference type="GO" id="GO:0034353">
    <property type="term" value="F:mRNA 5'-diphosphatase activity"/>
    <property type="evidence" value="ECO:0007669"/>
    <property type="project" value="TreeGrafter"/>
</dbReference>
<evidence type="ECO:0000313" key="3">
    <source>
        <dbReference type="Proteomes" id="UP001162029"/>
    </source>
</evidence>
<dbReference type="GO" id="GO:0003723">
    <property type="term" value="F:RNA binding"/>
    <property type="evidence" value="ECO:0007669"/>
    <property type="project" value="UniProtKB-KW"/>
</dbReference>
<dbReference type="GO" id="GO:0110155">
    <property type="term" value="P:NAD-cap decapping"/>
    <property type="evidence" value="ECO:0007669"/>
    <property type="project" value="TreeGrafter"/>
</dbReference>
<keyword evidence="1" id="KW-0539">Nucleus</keyword>
<dbReference type="GO" id="GO:0005829">
    <property type="term" value="C:cytosol"/>
    <property type="evidence" value="ECO:0007669"/>
    <property type="project" value="TreeGrafter"/>
</dbReference>
<dbReference type="GO" id="GO:0005634">
    <property type="term" value="C:nucleus"/>
    <property type="evidence" value="ECO:0007669"/>
    <property type="project" value="UniProtKB-SubCell"/>
</dbReference>
<dbReference type="GO" id="GO:0000166">
    <property type="term" value="F:nucleotide binding"/>
    <property type="evidence" value="ECO:0007669"/>
    <property type="project" value="UniProtKB-KW"/>
</dbReference>
<dbReference type="GO" id="GO:0004518">
    <property type="term" value="F:nuclease activity"/>
    <property type="evidence" value="ECO:0007669"/>
    <property type="project" value="UniProtKB-KW"/>
</dbReference>
<name>A0AAV0TS47_9STRA</name>
<gene>
    <name evidence="2" type="ORF">PDE001_LOCUS3620</name>
</gene>
<reference evidence="2" key="1">
    <citation type="submission" date="2022-12" db="EMBL/GenBank/DDBJ databases">
        <authorList>
            <person name="Webb A."/>
        </authorList>
    </citation>
    <scope>NUCLEOTIDE SEQUENCE</scope>
    <source>
        <strain evidence="2">Pd1</strain>
    </source>
</reference>